<comment type="caution">
    <text evidence="7">The sequence shown here is derived from an EMBL/GenBank/DDBJ whole genome shotgun (WGS) entry which is preliminary data.</text>
</comment>
<evidence type="ECO:0000256" key="4">
    <source>
        <dbReference type="ARBA" id="ARBA00022842"/>
    </source>
</evidence>
<reference evidence="7 8" key="1">
    <citation type="submission" date="2020-08" db="EMBL/GenBank/DDBJ databases">
        <title>Novel species isolated from subtropical streams in China.</title>
        <authorList>
            <person name="Lu H."/>
        </authorList>
    </citation>
    <scope>NUCLEOTIDE SEQUENCE [LARGE SCALE GENOMIC DNA]</scope>
    <source>
        <strain evidence="7 8">NL8W</strain>
    </source>
</reference>
<evidence type="ECO:0000256" key="2">
    <source>
        <dbReference type="ARBA" id="ARBA00022695"/>
    </source>
</evidence>
<name>A0ABR6Z8T7_9BURK</name>
<evidence type="ECO:0000259" key="6">
    <source>
        <dbReference type="Pfam" id="PF00078"/>
    </source>
</evidence>
<keyword evidence="4" id="KW-0460">Magnesium</keyword>
<keyword evidence="5 7" id="KW-0695">RNA-directed DNA polymerase</keyword>
<organism evidence="7 8">
    <name type="scientific">Undibacterium umbellatum</name>
    <dbReference type="NCBI Taxonomy" id="2762300"/>
    <lineage>
        <taxon>Bacteria</taxon>
        <taxon>Pseudomonadati</taxon>
        <taxon>Pseudomonadota</taxon>
        <taxon>Betaproteobacteria</taxon>
        <taxon>Burkholderiales</taxon>
        <taxon>Oxalobacteraceae</taxon>
        <taxon>Undibacterium</taxon>
    </lineage>
</organism>
<evidence type="ECO:0000313" key="8">
    <source>
        <dbReference type="Proteomes" id="UP000646911"/>
    </source>
</evidence>
<dbReference type="Proteomes" id="UP000646911">
    <property type="component" value="Unassembled WGS sequence"/>
</dbReference>
<feature type="domain" description="Reverse transcriptase" evidence="6">
    <location>
        <begin position="35"/>
        <end position="206"/>
    </location>
</feature>
<protein>
    <submittedName>
        <fullName evidence="7">RNA-directed DNA polymerase</fullName>
    </submittedName>
</protein>
<evidence type="ECO:0000256" key="5">
    <source>
        <dbReference type="ARBA" id="ARBA00022918"/>
    </source>
</evidence>
<dbReference type="Pfam" id="PF00078">
    <property type="entry name" value="RVT_1"/>
    <property type="match status" value="1"/>
</dbReference>
<dbReference type="CDD" id="cd03487">
    <property type="entry name" value="RT_Bac_retron_II"/>
    <property type="match status" value="1"/>
</dbReference>
<keyword evidence="8" id="KW-1185">Reference proteome</keyword>
<proteinExistence type="predicted"/>
<sequence length="271" mass="30946">MKGLGRLEEILQIELSMLDRLLAPENYRVWTNEKNREIQQPIKWLAQVHKRIGNLFSKIELPDYVYSQKGRSYVDNARQHIGEFPLIKTDISKFYPSTTRQMVWSMFVHQFKCANDVADILADICCFKQAHLPTGSSLSGRLAFFSAQPMFEKINKNAIDSENKMTLYVDDITLSGPNATKKKISEIRQIVREHGLKTKSSKTKTYPAEAVKSVTGTVIVGNEVKLPNSRHKKIAETRQAIQHASGPEKIKLMRSLKGRIQEAMQMDVVRI</sequence>
<dbReference type="GO" id="GO:0003964">
    <property type="term" value="F:RNA-directed DNA polymerase activity"/>
    <property type="evidence" value="ECO:0007669"/>
    <property type="project" value="UniProtKB-KW"/>
</dbReference>
<dbReference type="InterPro" id="IPR000123">
    <property type="entry name" value="Reverse_transcriptase_msDNA"/>
</dbReference>
<gene>
    <name evidence="7" type="ORF">H8L47_09115</name>
</gene>
<dbReference type="InterPro" id="IPR000477">
    <property type="entry name" value="RT_dom"/>
</dbReference>
<evidence type="ECO:0000256" key="1">
    <source>
        <dbReference type="ARBA" id="ARBA00022679"/>
    </source>
</evidence>
<evidence type="ECO:0000256" key="3">
    <source>
        <dbReference type="ARBA" id="ARBA00022723"/>
    </source>
</evidence>
<keyword evidence="2" id="KW-0548">Nucleotidyltransferase</keyword>
<keyword evidence="1" id="KW-0808">Transferase</keyword>
<dbReference type="EMBL" id="JACOFX010000003">
    <property type="protein sequence ID" value="MBC3907726.1"/>
    <property type="molecule type" value="Genomic_DNA"/>
</dbReference>
<dbReference type="PRINTS" id="PR00866">
    <property type="entry name" value="RNADNAPOLMS"/>
</dbReference>
<keyword evidence="3" id="KW-0479">Metal-binding</keyword>
<accession>A0ABR6Z8T7</accession>
<evidence type="ECO:0000313" key="7">
    <source>
        <dbReference type="EMBL" id="MBC3907726.1"/>
    </source>
</evidence>